<evidence type="ECO:0000256" key="3">
    <source>
        <dbReference type="PROSITE-ProRule" id="PRU00023"/>
    </source>
</evidence>
<dbReference type="Gene3D" id="1.25.40.20">
    <property type="entry name" value="Ankyrin repeat-containing domain"/>
    <property type="match status" value="1"/>
</dbReference>
<comment type="caution">
    <text evidence="6">The sequence shown here is derived from an EMBL/GenBank/DDBJ whole genome shotgun (WGS) entry which is preliminary data.</text>
</comment>
<proteinExistence type="predicted"/>
<keyword evidence="4" id="KW-0067">ATP-binding</keyword>
<feature type="repeat" description="ANK" evidence="3">
    <location>
        <begin position="127"/>
        <end position="159"/>
    </location>
</feature>
<evidence type="ECO:0000313" key="7">
    <source>
        <dbReference type="Proteomes" id="UP001381693"/>
    </source>
</evidence>
<sequence>METVPSQRNDELTPDESNLEVSPLPSCNNEHTSMMDSRSYQHSSSDIEENTSNTDQLDGKLKRKVGKAFKAFASSNSYPEEYDNILSRPELEEKLIKAALDGDIDTVEQLLDDEVNIETTSNEEGMKGLTPLLAASWGGQDKVVKLLIEKKANRKAIANGFSAVHYAALGGHVGVLQVLWDIGSNIKGITPDGSSPLHIAADNGNFEAVKWLVDKGALLNSKDKKGCIPEELAIDSGYKYVAAFLHEKNEELRMNDLTEKKTLGKGSYGEVFLVKRNGKPLVLKSVTDIQ</sequence>
<evidence type="ECO:0000256" key="4">
    <source>
        <dbReference type="PROSITE-ProRule" id="PRU10141"/>
    </source>
</evidence>
<accession>A0AAN8XL41</accession>
<dbReference type="SUPFAM" id="SSF48403">
    <property type="entry name" value="Ankyrin repeat"/>
    <property type="match status" value="1"/>
</dbReference>
<evidence type="ECO:0000256" key="5">
    <source>
        <dbReference type="SAM" id="MobiDB-lite"/>
    </source>
</evidence>
<dbReference type="Pfam" id="PF12796">
    <property type="entry name" value="Ank_2"/>
    <property type="match status" value="2"/>
</dbReference>
<feature type="region of interest" description="Disordered" evidence="5">
    <location>
        <begin position="1"/>
        <end position="58"/>
    </location>
</feature>
<feature type="compositionally biased region" description="Polar residues" evidence="5">
    <location>
        <begin position="19"/>
        <end position="56"/>
    </location>
</feature>
<name>A0AAN8XL41_HALRR</name>
<reference evidence="6 7" key="1">
    <citation type="submission" date="2023-11" db="EMBL/GenBank/DDBJ databases">
        <title>Halocaridina rubra genome assembly.</title>
        <authorList>
            <person name="Smith C."/>
        </authorList>
    </citation>
    <scope>NUCLEOTIDE SEQUENCE [LARGE SCALE GENOMIC DNA]</scope>
    <source>
        <strain evidence="6">EP-1</strain>
        <tissue evidence="6">Whole</tissue>
    </source>
</reference>
<dbReference type="PROSITE" id="PS50297">
    <property type="entry name" value="ANK_REP_REGION"/>
    <property type="match status" value="3"/>
</dbReference>
<keyword evidence="1" id="KW-0677">Repeat</keyword>
<organism evidence="6 7">
    <name type="scientific">Halocaridina rubra</name>
    <name type="common">Hawaiian red shrimp</name>
    <dbReference type="NCBI Taxonomy" id="373956"/>
    <lineage>
        <taxon>Eukaryota</taxon>
        <taxon>Metazoa</taxon>
        <taxon>Ecdysozoa</taxon>
        <taxon>Arthropoda</taxon>
        <taxon>Crustacea</taxon>
        <taxon>Multicrustacea</taxon>
        <taxon>Malacostraca</taxon>
        <taxon>Eumalacostraca</taxon>
        <taxon>Eucarida</taxon>
        <taxon>Decapoda</taxon>
        <taxon>Pleocyemata</taxon>
        <taxon>Caridea</taxon>
        <taxon>Atyoidea</taxon>
        <taxon>Atyidae</taxon>
        <taxon>Halocaridina</taxon>
    </lineage>
</organism>
<evidence type="ECO:0000256" key="1">
    <source>
        <dbReference type="ARBA" id="ARBA00022737"/>
    </source>
</evidence>
<dbReference type="InterPro" id="IPR002110">
    <property type="entry name" value="Ankyrin_rpt"/>
</dbReference>
<keyword evidence="7" id="KW-1185">Reference proteome</keyword>
<dbReference type="PANTHER" id="PTHR24201">
    <property type="entry name" value="ANK_REP_REGION DOMAIN-CONTAINING PROTEIN"/>
    <property type="match status" value="1"/>
</dbReference>
<dbReference type="InterPro" id="IPR050776">
    <property type="entry name" value="Ank_Repeat/CDKN_Inhibitor"/>
</dbReference>
<protein>
    <submittedName>
        <fullName evidence="6">Uncharacterized protein</fullName>
    </submittedName>
</protein>
<dbReference type="EMBL" id="JAXCGZ010006034">
    <property type="protein sequence ID" value="KAK7080239.1"/>
    <property type="molecule type" value="Genomic_DNA"/>
</dbReference>
<dbReference type="Proteomes" id="UP001381693">
    <property type="component" value="Unassembled WGS sequence"/>
</dbReference>
<dbReference type="PROSITE" id="PS50088">
    <property type="entry name" value="ANK_REPEAT"/>
    <property type="match status" value="3"/>
</dbReference>
<dbReference type="AlphaFoldDB" id="A0AAN8XL41"/>
<gene>
    <name evidence="6" type="ORF">SK128_027059</name>
</gene>
<dbReference type="InterPro" id="IPR017441">
    <property type="entry name" value="Protein_kinase_ATP_BS"/>
</dbReference>
<feature type="binding site" evidence="4">
    <location>
        <position position="284"/>
    </location>
    <ligand>
        <name>ATP</name>
        <dbReference type="ChEBI" id="CHEBI:30616"/>
    </ligand>
</feature>
<feature type="repeat" description="ANK" evidence="3">
    <location>
        <begin position="192"/>
        <end position="224"/>
    </location>
</feature>
<evidence type="ECO:0000256" key="2">
    <source>
        <dbReference type="ARBA" id="ARBA00023043"/>
    </source>
</evidence>
<dbReference type="PROSITE" id="PS00107">
    <property type="entry name" value="PROTEIN_KINASE_ATP"/>
    <property type="match status" value="1"/>
</dbReference>
<feature type="repeat" description="ANK" evidence="3">
    <location>
        <begin position="159"/>
        <end position="191"/>
    </location>
</feature>
<evidence type="ECO:0000313" key="6">
    <source>
        <dbReference type="EMBL" id="KAK7080239.1"/>
    </source>
</evidence>
<keyword evidence="4" id="KW-0547">Nucleotide-binding</keyword>
<dbReference type="InterPro" id="IPR036770">
    <property type="entry name" value="Ankyrin_rpt-contain_sf"/>
</dbReference>
<keyword evidence="2 3" id="KW-0040">ANK repeat</keyword>
<dbReference type="GO" id="GO:0005524">
    <property type="term" value="F:ATP binding"/>
    <property type="evidence" value="ECO:0007669"/>
    <property type="project" value="UniProtKB-UniRule"/>
</dbReference>
<dbReference type="SMART" id="SM00248">
    <property type="entry name" value="ANK"/>
    <property type="match status" value="5"/>
</dbReference>